<sequence length="201" mass="22706">MAVPQERTLTYCSLDTLRARGWTPLLVRTFLGEPDRTVPVRLYLTPRVREAERRPDFVEARALRQRRARALRAANARRREEGLAAVRAAPMRLPELPERELAARAVRHRNLRDAERAARSWGHRPRPASVGTALPADLARWKVDYLSSLLDRHRVLLDALPAGSRAEGDRLLQERVYAAIAAAYPGLVEECPGRQATRGRG</sequence>
<gene>
    <name evidence="1" type="ORF">GCM10009716_29750</name>
</gene>
<dbReference type="Proteomes" id="UP001501303">
    <property type="component" value="Unassembled WGS sequence"/>
</dbReference>
<dbReference type="EMBL" id="BAAAMJ010000030">
    <property type="protein sequence ID" value="GAA1919056.1"/>
    <property type="molecule type" value="Genomic_DNA"/>
</dbReference>
<protein>
    <submittedName>
        <fullName evidence="1">Uncharacterized protein</fullName>
    </submittedName>
</protein>
<evidence type="ECO:0000313" key="2">
    <source>
        <dbReference type="Proteomes" id="UP001501303"/>
    </source>
</evidence>
<comment type="caution">
    <text evidence="1">The sequence shown here is derived from an EMBL/GenBank/DDBJ whole genome shotgun (WGS) entry which is preliminary data.</text>
</comment>
<name>A0ABP5APH1_9ACTN</name>
<organism evidence="1 2">
    <name type="scientific">Streptomyces sodiiphilus</name>
    <dbReference type="NCBI Taxonomy" id="226217"/>
    <lineage>
        <taxon>Bacteria</taxon>
        <taxon>Bacillati</taxon>
        <taxon>Actinomycetota</taxon>
        <taxon>Actinomycetes</taxon>
        <taxon>Kitasatosporales</taxon>
        <taxon>Streptomycetaceae</taxon>
        <taxon>Streptomyces</taxon>
    </lineage>
</organism>
<keyword evidence="2" id="KW-1185">Reference proteome</keyword>
<evidence type="ECO:0000313" key="1">
    <source>
        <dbReference type="EMBL" id="GAA1919056.1"/>
    </source>
</evidence>
<accession>A0ABP5APH1</accession>
<dbReference type="RefSeq" id="WP_344262430.1">
    <property type="nucleotide sequence ID" value="NZ_BAAAMJ010000030.1"/>
</dbReference>
<reference evidence="2" key="1">
    <citation type="journal article" date="2019" name="Int. J. Syst. Evol. Microbiol.">
        <title>The Global Catalogue of Microorganisms (GCM) 10K type strain sequencing project: providing services to taxonomists for standard genome sequencing and annotation.</title>
        <authorList>
            <consortium name="The Broad Institute Genomics Platform"/>
            <consortium name="The Broad Institute Genome Sequencing Center for Infectious Disease"/>
            <person name="Wu L."/>
            <person name="Ma J."/>
        </authorList>
    </citation>
    <scope>NUCLEOTIDE SEQUENCE [LARGE SCALE GENOMIC DNA]</scope>
    <source>
        <strain evidence="2">JCM 13581</strain>
    </source>
</reference>
<proteinExistence type="predicted"/>